<keyword evidence="3" id="KW-0472">Membrane</keyword>
<dbReference type="EMBL" id="MU157934">
    <property type="protein sequence ID" value="KAF9522772.1"/>
    <property type="molecule type" value="Genomic_DNA"/>
</dbReference>
<evidence type="ECO:0000313" key="4">
    <source>
        <dbReference type="EMBL" id="KAF9522772.1"/>
    </source>
</evidence>
<reference evidence="4" key="1">
    <citation type="submission" date="2020-11" db="EMBL/GenBank/DDBJ databases">
        <authorList>
            <consortium name="DOE Joint Genome Institute"/>
            <person name="Ahrendt S."/>
            <person name="Riley R."/>
            <person name="Andreopoulos W."/>
            <person name="Labutti K."/>
            <person name="Pangilinan J."/>
            <person name="Ruiz-Duenas F.J."/>
            <person name="Barrasa J.M."/>
            <person name="Sanchez-Garcia M."/>
            <person name="Camarero S."/>
            <person name="Miyauchi S."/>
            <person name="Serrano A."/>
            <person name="Linde D."/>
            <person name="Babiker R."/>
            <person name="Drula E."/>
            <person name="Ayuso-Fernandez I."/>
            <person name="Pacheco R."/>
            <person name="Padilla G."/>
            <person name="Ferreira P."/>
            <person name="Barriuso J."/>
            <person name="Kellner H."/>
            <person name="Castanera R."/>
            <person name="Alfaro M."/>
            <person name="Ramirez L."/>
            <person name="Pisabarro A.G."/>
            <person name="Kuo A."/>
            <person name="Tritt A."/>
            <person name="Lipzen A."/>
            <person name="He G."/>
            <person name="Yan M."/>
            <person name="Ng V."/>
            <person name="Cullen D."/>
            <person name="Martin F."/>
            <person name="Rosso M.-N."/>
            <person name="Henrissat B."/>
            <person name="Hibbett D."/>
            <person name="Martinez A.T."/>
            <person name="Grigoriev I.V."/>
        </authorList>
    </citation>
    <scope>NUCLEOTIDE SEQUENCE</scope>
    <source>
        <strain evidence="4">CBS 506.95</strain>
    </source>
</reference>
<keyword evidence="5" id="KW-1185">Reference proteome</keyword>
<name>A0A9P6E588_9AGAR</name>
<evidence type="ECO:0000313" key="5">
    <source>
        <dbReference type="Proteomes" id="UP000807306"/>
    </source>
</evidence>
<comment type="similarity">
    <text evidence="2">Belongs to the ustYa family.</text>
</comment>
<comment type="pathway">
    <text evidence="1">Mycotoxin biosynthesis.</text>
</comment>
<evidence type="ECO:0000256" key="2">
    <source>
        <dbReference type="ARBA" id="ARBA00035112"/>
    </source>
</evidence>
<comment type="caution">
    <text evidence="4">The sequence shown here is derived from an EMBL/GenBank/DDBJ whole genome shotgun (WGS) entry which is preliminary data.</text>
</comment>
<dbReference type="Pfam" id="PF11807">
    <property type="entry name" value="UstYa"/>
    <property type="match status" value="1"/>
</dbReference>
<gene>
    <name evidence="4" type="ORF">CPB83DRAFT_911110</name>
</gene>
<dbReference type="InterPro" id="IPR021765">
    <property type="entry name" value="UstYa-like"/>
</dbReference>
<dbReference type="OrthoDB" id="3687641at2759"/>
<keyword evidence="3" id="KW-1133">Transmembrane helix</keyword>
<dbReference type="AlphaFoldDB" id="A0A9P6E588"/>
<proteinExistence type="inferred from homology"/>
<organism evidence="4 5">
    <name type="scientific">Crepidotus variabilis</name>
    <dbReference type="NCBI Taxonomy" id="179855"/>
    <lineage>
        <taxon>Eukaryota</taxon>
        <taxon>Fungi</taxon>
        <taxon>Dikarya</taxon>
        <taxon>Basidiomycota</taxon>
        <taxon>Agaricomycotina</taxon>
        <taxon>Agaricomycetes</taxon>
        <taxon>Agaricomycetidae</taxon>
        <taxon>Agaricales</taxon>
        <taxon>Agaricineae</taxon>
        <taxon>Crepidotaceae</taxon>
        <taxon>Crepidotus</taxon>
    </lineage>
</organism>
<protein>
    <submittedName>
        <fullName evidence="4">Uncharacterized protein</fullName>
    </submittedName>
</protein>
<accession>A0A9P6E588</accession>
<dbReference type="PANTHER" id="PTHR33365:SF4">
    <property type="entry name" value="CYCLOCHLOROTINE BIOSYNTHESIS PROTEIN O"/>
    <property type="match status" value="1"/>
</dbReference>
<sequence>MATSDVPTSPTLRLILLAAVCLSLSSTVVLVKTSLNTLSSSKIEPFNYYFAVYPKDTKQHTFAGDDIPELWPFKVNKALMQIEESVHYAFNNTESDAEWLTLKHSQQGLFRIDEAKHTVVPPFIHQLHCLHLIRELFLQKPSAFELKGHDQHCLNTLRQWAQCRSDLTLERAGVDLEERDFETDRAGGIHVCRDWTQILEEGDRNWDDWATFWHENHLEQYLNQPSFGR</sequence>
<keyword evidence="3" id="KW-0812">Transmembrane</keyword>
<dbReference type="GO" id="GO:0043386">
    <property type="term" value="P:mycotoxin biosynthetic process"/>
    <property type="evidence" value="ECO:0007669"/>
    <property type="project" value="InterPro"/>
</dbReference>
<evidence type="ECO:0000256" key="1">
    <source>
        <dbReference type="ARBA" id="ARBA00004685"/>
    </source>
</evidence>
<feature type="transmembrane region" description="Helical" evidence="3">
    <location>
        <begin position="12"/>
        <end position="31"/>
    </location>
</feature>
<dbReference type="PANTHER" id="PTHR33365">
    <property type="entry name" value="YALI0B05434P"/>
    <property type="match status" value="1"/>
</dbReference>
<evidence type="ECO:0000256" key="3">
    <source>
        <dbReference type="SAM" id="Phobius"/>
    </source>
</evidence>
<dbReference type="Proteomes" id="UP000807306">
    <property type="component" value="Unassembled WGS sequence"/>
</dbReference>